<dbReference type="SUPFAM" id="SSF159888">
    <property type="entry name" value="YdhG-like"/>
    <property type="match status" value="1"/>
</dbReference>
<keyword evidence="3" id="KW-1185">Reference proteome</keyword>
<gene>
    <name evidence="2" type="ORF">EV197_1886</name>
</gene>
<evidence type="ECO:0000313" key="2">
    <source>
        <dbReference type="EMBL" id="RZS93308.1"/>
    </source>
</evidence>
<dbReference type="InterPro" id="IPR014922">
    <property type="entry name" value="YdhG-like"/>
</dbReference>
<evidence type="ECO:0000313" key="3">
    <source>
        <dbReference type="Proteomes" id="UP000292262"/>
    </source>
</evidence>
<proteinExistence type="predicted"/>
<reference evidence="2 3" key="1">
    <citation type="submission" date="2019-02" db="EMBL/GenBank/DDBJ databases">
        <title>Genomic Encyclopedia of Type Strains, Phase IV (KMG-IV): sequencing the most valuable type-strain genomes for metagenomic binning, comparative biology and taxonomic classification.</title>
        <authorList>
            <person name="Goeker M."/>
        </authorList>
    </citation>
    <scope>NUCLEOTIDE SEQUENCE [LARGE SCALE GENOMIC DNA]</scope>
    <source>
        <strain evidence="2 3">DSM 17196</strain>
    </source>
</reference>
<comment type="caution">
    <text evidence="2">The sequence shown here is derived from an EMBL/GenBank/DDBJ whole genome shotgun (WGS) entry which is preliminary data.</text>
</comment>
<dbReference type="Proteomes" id="UP000292262">
    <property type="component" value="Unassembled WGS sequence"/>
</dbReference>
<dbReference type="EMBL" id="SGXE01000002">
    <property type="protein sequence ID" value="RZS93308.1"/>
    <property type="molecule type" value="Genomic_DNA"/>
</dbReference>
<protein>
    <submittedName>
        <fullName evidence="2">Uncharacterized protein DUF1801</fullName>
    </submittedName>
</protein>
<organism evidence="2 3">
    <name type="scientific">Aquimarina brevivitae</name>
    <dbReference type="NCBI Taxonomy" id="323412"/>
    <lineage>
        <taxon>Bacteria</taxon>
        <taxon>Pseudomonadati</taxon>
        <taxon>Bacteroidota</taxon>
        <taxon>Flavobacteriia</taxon>
        <taxon>Flavobacteriales</taxon>
        <taxon>Flavobacteriaceae</taxon>
        <taxon>Aquimarina</taxon>
    </lineage>
</organism>
<dbReference type="OrthoDB" id="328972at2"/>
<sequence length="142" mass="16413">MDLLTVITTPEAKQKMNSYPSYVRGRLLELRQLIIDTADACEEIHTIEESLKWGEPSYTTDIGSTLRMDWKSKAPDQFAMYFQCTTKLIPTFKLVYRDLFTYEKNRALLFDLKQRLPATELKSCIKAGLTYHKVKNSPLLGL</sequence>
<accession>A0A4Q7P1V1</accession>
<feature type="domain" description="YdhG-like" evidence="1">
    <location>
        <begin position="24"/>
        <end position="127"/>
    </location>
</feature>
<evidence type="ECO:0000259" key="1">
    <source>
        <dbReference type="Pfam" id="PF08818"/>
    </source>
</evidence>
<dbReference type="RefSeq" id="WP_130286446.1">
    <property type="nucleotide sequence ID" value="NZ_SGXE01000002.1"/>
</dbReference>
<name>A0A4Q7P1V1_9FLAO</name>
<dbReference type="Pfam" id="PF08818">
    <property type="entry name" value="DUF1801"/>
    <property type="match status" value="1"/>
</dbReference>
<dbReference type="AlphaFoldDB" id="A0A4Q7P1V1"/>